<dbReference type="EMBL" id="KQ964245">
    <property type="protein sequence ID" value="KXJ97587.1"/>
    <property type="molecule type" value="Genomic_DNA"/>
</dbReference>
<keyword evidence="1" id="KW-1133">Transmembrane helix</keyword>
<keyword evidence="3" id="KW-1185">Reference proteome</keyword>
<keyword evidence="1" id="KW-0472">Membrane</keyword>
<dbReference type="AlphaFoldDB" id="A0A136JKE1"/>
<organism evidence="2 3">
    <name type="scientific">Microdochium bolleyi</name>
    <dbReference type="NCBI Taxonomy" id="196109"/>
    <lineage>
        <taxon>Eukaryota</taxon>
        <taxon>Fungi</taxon>
        <taxon>Dikarya</taxon>
        <taxon>Ascomycota</taxon>
        <taxon>Pezizomycotina</taxon>
        <taxon>Sordariomycetes</taxon>
        <taxon>Xylariomycetidae</taxon>
        <taxon>Xylariales</taxon>
        <taxon>Microdochiaceae</taxon>
        <taxon>Microdochium</taxon>
    </lineage>
</organism>
<dbReference type="InParanoid" id="A0A136JKE1"/>
<evidence type="ECO:0000313" key="2">
    <source>
        <dbReference type="EMBL" id="KXJ97587.1"/>
    </source>
</evidence>
<proteinExistence type="predicted"/>
<evidence type="ECO:0000256" key="1">
    <source>
        <dbReference type="SAM" id="Phobius"/>
    </source>
</evidence>
<sequence length="164" mass="18102">MLSKLADNPWFAAKRKLPLQAVYITFVLVAMVLTGVRISKLPGQVSRSDTIAIVMGVKSIVFFAYQLSTTHVERLRRWKSLRAYEIIDYSEIVFWFVVVVLGFMAASTRCFGEACALGIVVALIALLLSVAAAWLGVIATLDRSHFRSFGVERGRSSATSGNQK</sequence>
<reference evidence="3" key="1">
    <citation type="submission" date="2016-02" db="EMBL/GenBank/DDBJ databases">
        <title>Draft genome sequence of Microdochium bolleyi, a fungal endophyte of beachgrass.</title>
        <authorList>
            <consortium name="DOE Joint Genome Institute"/>
            <person name="David A.S."/>
            <person name="May G."/>
            <person name="Haridas S."/>
            <person name="Lim J."/>
            <person name="Wang M."/>
            <person name="Labutti K."/>
            <person name="Lipzen A."/>
            <person name="Barry K."/>
            <person name="Grigoriev I.V."/>
        </authorList>
    </citation>
    <scope>NUCLEOTIDE SEQUENCE [LARGE SCALE GENOMIC DNA]</scope>
    <source>
        <strain evidence="3">J235TASD1</strain>
    </source>
</reference>
<keyword evidence="1" id="KW-0812">Transmembrane</keyword>
<dbReference type="OrthoDB" id="3436860at2759"/>
<gene>
    <name evidence="2" type="ORF">Micbo1qcDRAFT_200256</name>
</gene>
<evidence type="ECO:0008006" key="4">
    <source>
        <dbReference type="Google" id="ProtNLM"/>
    </source>
</evidence>
<feature type="transmembrane region" description="Helical" evidence="1">
    <location>
        <begin position="21"/>
        <end position="38"/>
    </location>
</feature>
<name>A0A136JKE1_9PEZI</name>
<accession>A0A136JKE1</accession>
<feature type="transmembrane region" description="Helical" evidence="1">
    <location>
        <begin position="89"/>
        <end position="107"/>
    </location>
</feature>
<evidence type="ECO:0000313" key="3">
    <source>
        <dbReference type="Proteomes" id="UP000070501"/>
    </source>
</evidence>
<protein>
    <recommendedName>
        <fullName evidence="4">MARVEL domain-containing protein</fullName>
    </recommendedName>
</protein>
<dbReference type="Proteomes" id="UP000070501">
    <property type="component" value="Unassembled WGS sequence"/>
</dbReference>
<feature type="transmembrane region" description="Helical" evidence="1">
    <location>
        <begin position="119"/>
        <end position="141"/>
    </location>
</feature>
<dbReference type="STRING" id="196109.A0A136JKE1"/>
<feature type="transmembrane region" description="Helical" evidence="1">
    <location>
        <begin position="50"/>
        <end position="68"/>
    </location>
</feature>